<evidence type="ECO:0000313" key="3">
    <source>
        <dbReference type="Proteomes" id="UP000315983"/>
    </source>
</evidence>
<proteinExistence type="predicted"/>
<accession>A0A542XS59</accession>
<dbReference type="RefSeq" id="WP_080640520.1">
    <property type="nucleotide sequence ID" value="NZ_BOQM01000027.1"/>
</dbReference>
<dbReference type="GeneID" id="93773072"/>
<gene>
    <name evidence="2" type="ORF">FB564_3902</name>
    <name evidence="1" type="ORF">Sar04_34650</name>
</gene>
<dbReference type="Pfam" id="PF19740">
    <property type="entry name" value="DUF6229"/>
    <property type="match status" value="1"/>
</dbReference>
<dbReference type="EMBL" id="VFOL01000001">
    <property type="protein sequence ID" value="TQL38698.1"/>
    <property type="molecule type" value="Genomic_DNA"/>
</dbReference>
<protein>
    <submittedName>
        <fullName evidence="2">Uncharacterized protein</fullName>
    </submittedName>
</protein>
<keyword evidence="4" id="KW-1185">Reference proteome</keyword>
<evidence type="ECO:0000313" key="4">
    <source>
        <dbReference type="Proteomes" id="UP000677457"/>
    </source>
</evidence>
<name>A0A542XS59_SALAC</name>
<sequence length="72" mass="7453">MPPVASPHIDSSSAEEIINRWLSDTSLHGSDSPAGPVFTGGRYVVQEITATAVANWTYCSACTGSGPGTHCC</sequence>
<dbReference type="InterPro" id="IPR046197">
    <property type="entry name" value="DUF6229"/>
</dbReference>
<reference evidence="2 3" key="1">
    <citation type="submission" date="2019-06" db="EMBL/GenBank/DDBJ databases">
        <title>Sequencing the genomes of 1000 actinobacteria strains.</title>
        <authorList>
            <person name="Klenk H.-P."/>
        </authorList>
    </citation>
    <scope>NUCLEOTIDE SEQUENCE [LARGE SCALE GENOMIC DNA]</scope>
    <source>
        <strain evidence="2 3">DSM 44819</strain>
    </source>
</reference>
<reference evidence="1 4" key="2">
    <citation type="submission" date="2021-03" db="EMBL/GenBank/DDBJ databases">
        <title>Whole genome shotgun sequence of Salinispora arenicola NBRC 105043.</title>
        <authorList>
            <person name="Komaki H."/>
            <person name="Tamura T."/>
        </authorList>
    </citation>
    <scope>NUCLEOTIDE SEQUENCE [LARGE SCALE GENOMIC DNA]</scope>
    <source>
        <strain evidence="1 4">NBRC 105043</strain>
    </source>
</reference>
<comment type="caution">
    <text evidence="2">The sequence shown here is derived from an EMBL/GenBank/DDBJ whole genome shotgun (WGS) entry which is preliminary data.</text>
</comment>
<evidence type="ECO:0000313" key="2">
    <source>
        <dbReference type="EMBL" id="TQL38698.1"/>
    </source>
</evidence>
<dbReference type="Proteomes" id="UP000315983">
    <property type="component" value="Unassembled WGS sequence"/>
</dbReference>
<dbReference type="AlphaFoldDB" id="A0A542XS59"/>
<dbReference type="Proteomes" id="UP000677457">
    <property type="component" value="Unassembled WGS sequence"/>
</dbReference>
<evidence type="ECO:0000313" key="1">
    <source>
        <dbReference type="EMBL" id="GIM86729.1"/>
    </source>
</evidence>
<organism evidence="2 3">
    <name type="scientific">Salinispora arenicola</name>
    <dbReference type="NCBI Taxonomy" id="168697"/>
    <lineage>
        <taxon>Bacteria</taxon>
        <taxon>Bacillati</taxon>
        <taxon>Actinomycetota</taxon>
        <taxon>Actinomycetes</taxon>
        <taxon>Micromonosporales</taxon>
        <taxon>Micromonosporaceae</taxon>
        <taxon>Salinispora</taxon>
    </lineage>
</organism>
<dbReference type="EMBL" id="BOQM01000027">
    <property type="protein sequence ID" value="GIM86729.1"/>
    <property type="molecule type" value="Genomic_DNA"/>
</dbReference>